<accession>A0A7R9BGE2</accession>
<proteinExistence type="predicted"/>
<dbReference type="EMBL" id="CAJPEX010000311">
    <property type="protein sequence ID" value="CAG0915001.1"/>
    <property type="molecule type" value="Genomic_DNA"/>
</dbReference>
<evidence type="ECO:0000313" key="2">
    <source>
        <dbReference type="Proteomes" id="UP000678499"/>
    </source>
</evidence>
<dbReference type="EMBL" id="OA882348">
    <property type="protein sequence ID" value="CAD7274849.1"/>
    <property type="molecule type" value="Genomic_DNA"/>
</dbReference>
<evidence type="ECO:0000313" key="1">
    <source>
        <dbReference type="EMBL" id="CAD7274849.1"/>
    </source>
</evidence>
<sequence length="668" mass="74897">MVSEENFEDLTMEDYQDYFLKPLAKRSLEPSLPPLDLGDHESLEMIPGMLQKRHINPFEALTRRGSFDLQKQGSSVENHQSNIARSPKYDLVLKDELGNELLSLLNLLKEEITYLTDDKIISTNAPHQPQYSRNIQPVLPPINVIIPAAAASQLSPLPKKRSQKTKANKPALLSSNLVEPDVAERLVNLVRDLKVELKELEKSSLQKHAYAIPITTTTEPSTTTTPTTTTTTLASGNRRTLDLLRSIQDRVDRLKNYETFSSLEHDGGQVTSRELDMLEDLVSMESLSAGQQAKDKPMNGSRSYKTQTVTVKPVEKKTTTVAKSVNKPIKGFQKKAFVRNQKPVSPPAVTLKSTLHHHLHKKPTVQHKRANEILKQVPTTSPAPSTNMSLNISASDGFYVYEDMQEPIDVKAYHPHSQSPPNFEVIYRPPSEAMKSSRIIIRGPAQPGSGPILSYPPPPGDWQASHYQQDDYNGYHSEHIWPSDHPIPVHPPIAPSGVTNGLITTKTQIKSRNVPVHAEGQNLKKFLETKLDKEMAYLKKELQDIKEIHKSHYSKPSTQAPSPNHSTHYFKINKSNTTVGTTSSSPLRVYQKDKRHPESIVIFEAEMPSTAVDSREPEEDLHYQNTAPTFFQKPLGPADNLSKLSKIVRNIIDLLAKAREAKEKGKFC</sequence>
<reference evidence="1" key="1">
    <citation type="submission" date="2020-11" db="EMBL/GenBank/DDBJ databases">
        <authorList>
            <person name="Tran Van P."/>
        </authorList>
    </citation>
    <scope>NUCLEOTIDE SEQUENCE</scope>
</reference>
<keyword evidence="2" id="KW-1185">Reference proteome</keyword>
<gene>
    <name evidence="1" type="ORF">NMOB1V02_LOCUS2669</name>
</gene>
<dbReference type="AlphaFoldDB" id="A0A7R9BGE2"/>
<dbReference type="Proteomes" id="UP000678499">
    <property type="component" value="Unassembled WGS sequence"/>
</dbReference>
<name>A0A7R9BGE2_9CRUS</name>
<protein>
    <submittedName>
        <fullName evidence="1">Uncharacterized protein</fullName>
    </submittedName>
</protein>
<organism evidence="1">
    <name type="scientific">Notodromas monacha</name>
    <dbReference type="NCBI Taxonomy" id="399045"/>
    <lineage>
        <taxon>Eukaryota</taxon>
        <taxon>Metazoa</taxon>
        <taxon>Ecdysozoa</taxon>
        <taxon>Arthropoda</taxon>
        <taxon>Crustacea</taxon>
        <taxon>Oligostraca</taxon>
        <taxon>Ostracoda</taxon>
        <taxon>Podocopa</taxon>
        <taxon>Podocopida</taxon>
        <taxon>Cypridocopina</taxon>
        <taxon>Cypridoidea</taxon>
        <taxon>Cyprididae</taxon>
        <taxon>Notodromas</taxon>
    </lineage>
</organism>